<dbReference type="Proteomes" id="UP001178507">
    <property type="component" value="Unassembled WGS sequence"/>
</dbReference>
<dbReference type="InterPro" id="IPR036770">
    <property type="entry name" value="Ankyrin_rpt-contain_sf"/>
</dbReference>
<evidence type="ECO:0000313" key="3">
    <source>
        <dbReference type="Proteomes" id="UP001178507"/>
    </source>
</evidence>
<accession>A0AA36N1E3</accession>
<dbReference type="SUPFAM" id="SSF48403">
    <property type="entry name" value="Ankyrin repeat"/>
    <property type="match status" value="1"/>
</dbReference>
<evidence type="ECO:0000313" key="2">
    <source>
        <dbReference type="EMBL" id="CAJ1394790.1"/>
    </source>
</evidence>
<dbReference type="AlphaFoldDB" id="A0AA36N1E3"/>
<dbReference type="InterPro" id="IPR002575">
    <property type="entry name" value="Aminoglycoside_PTrfase"/>
</dbReference>
<name>A0AA36N1E3_9DINO</name>
<keyword evidence="3" id="KW-1185">Reference proteome</keyword>
<dbReference type="Gene3D" id="1.10.510.10">
    <property type="entry name" value="Transferase(Phosphotransferase) domain 1"/>
    <property type="match status" value="1"/>
</dbReference>
<dbReference type="Gene3D" id="3.40.50.300">
    <property type="entry name" value="P-loop containing nucleotide triphosphate hydrolases"/>
    <property type="match status" value="1"/>
</dbReference>
<sequence>MAGPDISSQEVALAADEGFCIPDEYAAAAKSQEAVDVTAQRELLGDAALLTKDQLNSLYKLKEPAKYAKMKLKRVSLSFSGASVFFFTPYRADGVPMPASVMKFDSKECVEDEMAKTEKFRSLFGSTTPKVNDFYLVEGEGPCSVMQIDLCGGVFGLPEFAKAPPVQTFASILEEEFSQLSHTVDIIPILNEALERRMFHFTMSARTVKELKLADTYKLVRFVGHGILNRAKEGAKRGAKNPALAAGFENPKEIDDLDPEGKMVMELTGKKQTVRELFQKFAGMEQKLSESLQRRVVCGLCHNDLHGGNLLVDSQGLVWLIDFATVKDGQHVLMDLSKFLSACVFMYLQDAAEEKHLQVLGQILSTTPDATTDLPVAFLNDAENDKMAKFLFQIVSRLRYCMCIFESGPGSPENDGLPFAIALFSWSARMLSYSEPSLYQKTRALYWTILGMQRVLYAIGEDVGPTGCKWIEEKIALWEGQKGRRISTSVATEKLAVAAYTFELELPTYLAQAGGAEAWCSDILTREKVNVTEHCVTLNLKMQGGLNPRAVQLIPPAERLYQLVKPIYSRFAPGLLSNVFFRGRVIIIGDAGSGKSVLTKQVFAAIAQDQVKAVQALQDKPKNKDEQGRNIPPKLDLAMVPIRVPLIDLSRQIEENPDSVVEADTLNDLLAVWIGRHYGQDSNIQHLISDTRNAVMELMEGAYEGTTQGLFLLLDGLDEASIRRAVILKYIASLLQNESLHFPMITSRPGVLGMYENDIMSAAGFVSISLSRLAIQDSVELSTGMLTRMGSEKPMVEDITKIIKNPAYVALTGNPLCLTLLVHVLRKWHTDSAGVSSEAILKKTDVYQKAFKLMLHQSDAAKFMSRDNASDLELIRHISNLKSTAGRKFYQRIGWEGHSSRKRAMTLEDLKAICHDETIWTSFSEMVKQGRLPVFQPVEGRGEQMYQLAHLSFQEMLAAEYMSSVFRYSTKTCQMRQYLNFMASSNKTVGRERLSENWWLQTWLHVGEMLEEGIFQEWVNCLRDDDRCVLKVGRVVHFEHVFRDVANLFIVEKKKRTQEEIDFVRRTMWLRVAWYDEERHLVQLETCPPFSWRHKFAWKNLGVLDKPLTAAHVGWQCEGVNVLATEAARLGDVALMSALTNMGVHYSVQTPMTWSPLLCCIMYPLWNGTRFLVEHKADINYSHDWRMSNNIQRRQRWTHPEAFAPGE</sequence>
<reference evidence="2" key="1">
    <citation type="submission" date="2023-08" db="EMBL/GenBank/DDBJ databases">
        <authorList>
            <person name="Chen Y."/>
            <person name="Shah S."/>
            <person name="Dougan E. K."/>
            <person name="Thang M."/>
            <person name="Chan C."/>
        </authorList>
    </citation>
    <scope>NUCLEOTIDE SEQUENCE</scope>
</reference>
<proteinExistence type="predicted"/>
<comment type="caution">
    <text evidence="2">The sequence shown here is derived from an EMBL/GenBank/DDBJ whole genome shotgun (WGS) entry which is preliminary data.</text>
</comment>
<protein>
    <recommendedName>
        <fullName evidence="1">Aminoglycoside phosphotransferase domain-containing protein</fullName>
    </recommendedName>
</protein>
<feature type="domain" description="Aminoglycoside phosphotransferase" evidence="1">
    <location>
        <begin position="276"/>
        <end position="341"/>
    </location>
</feature>
<evidence type="ECO:0000259" key="1">
    <source>
        <dbReference type="Pfam" id="PF01636"/>
    </source>
</evidence>
<dbReference type="SUPFAM" id="SSF56112">
    <property type="entry name" value="Protein kinase-like (PK-like)"/>
    <property type="match status" value="1"/>
</dbReference>
<dbReference type="SUPFAM" id="SSF52540">
    <property type="entry name" value="P-loop containing nucleoside triphosphate hydrolases"/>
    <property type="match status" value="1"/>
</dbReference>
<organism evidence="2 3">
    <name type="scientific">Effrenium voratum</name>
    <dbReference type="NCBI Taxonomy" id="2562239"/>
    <lineage>
        <taxon>Eukaryota</taxon>
        <taxon>Sar</taxon>
        <taxon>Alveolata</taxon>
        <taxon>Dinophyceae</taxon>
        <taxon>Suessiales</taxon>
        <taxon>Symbiodiniaceae</taxon>
        <taxon>Effrenium</taxon>
    </lineage>
</organism>
<dbReference type="Pfam" id="PF01636">
    <property type="entry name" value="APH"/>
    <property type="match status" value="1"/>
</dbReference>
<dbReference type="InterPro" id="IPR027417">
    <property type="entry name" value="P-loop_NTPase"/>
</dbReference>
<dbReference type="EMBL" id="CAUJNA010002957">
    <property type="protein sequence ID" value="CAJ1394790.1"/>
    <property type="molecule type" value="Genomic_DNA"/>
</dbReference>
<gene>
    <name evidence="2" type="ORF">EVOR1521_LOCUS19375</name>
</gene>
<dbReference type="InterPro" id="IPR011009">
    <property type="entry name" value="Kinase-like_dom_sf"/>
</dbReference>